<evidence type="ECO:0000259" key="5">
    <source>
        <dbReference type="Pfam" id="PF17210"/>
    </source>
</evidence>
<keyword evidence="4" id="KW-0732">Signal</keyword>
<keyword evidence="7" id="KW-1185">Reference proteome</keyword>
<dbReference type="PANTHER" id="PTHR36108">
    <property type="entry name" value="COLOSSIN-B-RELATED"/>
    <property type="match status" value="1"/>
</dbReference>
<comment type="similarity">
    <text evidence="2">Belongs to the serine-aspartate repeat-containing protein (SDr) family.</text>
</comment>
<reference evidence="6 7" key="1">
    <citation type="submission" date="2017-01" db="EMBL/GenBank/DDBJ databases">
        <title>The cable genome- insights into the physiology and evolution of filamentous bacteria capable of sulfide oxidation via long distance electron transfer.</title>
        <authorList>
            <person name="Schreiber L."/>
            <person name="Bjerg J.T."/>
            <person name="Boggild A."/>
            <person name="Van De Vossenberg J."/>
            <person name="Meysman F."/>
            <person name="Nielsen L.P."/>
            <person name="Schramm A."/>
            <person name="Kjeldsen K.U."/>
        </authorList>
    </citation>
    <scope>NUCLEOTIDE SEQUENCE [LARGE SCALE GENOMIC DNA]</scope>
    <source>
        <strain evidence="6">MCF</strain>
    </source>
</reference>
<gene>
    <name evidence="6" type="ORF">H206_01536</name>
</gene>
<dbReference type="SUPFAM" id="SSF117074">
    <property type="entry name" value="Hypothetical protein PA1324"/>
    <property type="match status" value="4"/>
</dbReference>
<protein>
    <submittedName>
        <fullName evidence="6">Cna protein B-type domain-containing protein</fullName>
    </submittedName>
</protein>
<keyword evidence="3" id="KW-0964">Secreted</keyword>
<evidence type="ECO:0000256" key="3">
    <source>
        <dbReference type="ARBA" id="ARBA00022525"/>
    </source>
</evidence>
<evidence type="ECO:0000256" key="1">
    <source>
        <dbReference type="ARBA" id="ARBA00004613"/>
    </source>
</evidence>
<accession>A0A444J2R9</accession>
<dbReference type="AlphaFoldDB" id="A0A444J2R9"/>
<evidence type="ECO:0000313" key="6">
    <source>
        <dbReference type="EMBL" id="RWX47444.1"/>
    </source>
</evidence>
<dbReference type="InterPro" id="IPR013783">
    <property type="entry name" value="Ig-like_fold"/>
</dbReference>
<feature type="domain" description="SD-repeat containing protein B" evidence="5">
    <location>
        <begin position="145"/>
        <end position="237"/>
    </location>
</feature>
<dbReference type="InterPro" id="IPR033764">
    <property type="entry name" value="Sdr_B"/>
</dbReference>
<dbReference type="Pfam" id="PF17210">
    <property type="entry name" value="SdrD_B"/>
    <property type="match status" value="3"/>
</dbReference>
<comment type="subcellular location">
    <subcellularLocation>
        <location evidence="1">Secreted</location>
    </subcellularLocation>
</comment>
<dbReference type="GO" id="GO:0005576">
    <property type="term" value="C:extracellular region"/>
    <property type="evidence" value="ECO:0007669"/>
    <property type="project" value="UniProtKB-SubCell"/>
</dbReference>
<dbReference type="Proteomes" id="UP000287853">
    <property type="component" value="Unassembled WGS sequence"/>
</dbReference>
<feature type="domain" description="SD-repeat containing protein B" evidence="5">
    <location>
        <begin position="371"/>
        <end position="458"/>
    </location>
</feature>
<sequence>MTVDITAYANANTGIRLSTTRFTGTNEDFYVKYVRIYYTDFLAAFSDTLPHIPPNIIQSSDNFYLAASDDGGVGLGSGSDFMTITYQVRVDNPITGSLTSIDNTVSVTADELTPTEVTDSVSDALPPCIISGQVRLDVDGDGLTGGIADGDDTGIGAGVIIGLYDSAGNNPILDALGNPVTTTTDGNGNYTFTGMPPGDYTVKEVNPLNHTSVSDTDGANDDSIDVTVTAGSASTGNNFLDKADQSSLGSISGQVRLDIDGDGTTGGIADVHDTGIGAGVIISLYDSNGTPIQDAQGNSVTTTTDSNGNYTFIGVPPGDYIVKETTPVNYTSVMDSEGSNNDAVNVTVTANVESTGNDFLDVPDPAVISGTVTLDADRDGLFIGDAEDTKLSGVTVQLFTDPNEDGDPSDGVQVGVDALTDMNGEYSFPNIPPGTYVVVETNPVNYSSVFDKDGDRSDPAANRIPVTAVAGGSHGGNDFLDVQDPAVISGTVTLDADRDGAFIGDAGDTNLSGVKVELFAADGLGNPTGAALDSAVTAVDGTYSFADVPPGAT</sequence>
<proteinExistence type="inferred from homology"/>
<evidence type="ECO:0000256" key="4">
    <source>
        <dbReference type="ARBA" id="ARBA00022729"/>
    </source>
</evidence>
<dbReference type="EMBL" id="MTKO01000034">
    <property type="protein sequence ID" value="RWX47444.1"/>
    <property type="molecule type" value="Genomic_DNA"/>
</dbReference>
<comment type="caution">
    <text evidence="6">The sequence shown here is derived from an EMBL/GenBank/DDBJ whole genome shotgun (WGS) entry which is preliminary data.</text>
</comment>
<dbReference type="Gene3D" id="2.60.40.10">
    <property type="entry name" value="Immunoglobulins"/>
    <property type="match status" value="4"/>
</dbReference>
<evidence type="ECO:0000256" key="2">
    <source>
        <dbReference type="ARBA" id="ARBA00007257"/>
    </source>
</evidence>
<dbReference type="PANTHER" id="PTHR36108:SF13">
    <property type="entry name" value="COLOSSIN-B-RELATED"/>
    <property type="match status" value="1"/>
</dbReference>
<evidence type="ECO:0000313" key="7">
    <source>
        <dbReference type="Proteomes" id="UP000287853"/>
    </source>
</evidence>
<feature type="domain" description="SD-repeat containing protein B" evidence="5">
    <location>
        <begin position="264"/>
        <end position="342"/>
    </location>
</feature>
<name>A0A444J2R9_9BACT</name>
<organism evidence="6 7">
    <name type="scientific">Candidatus Electrothrix aarhusensis</name>
    <dbReference type="NCBI Taxonomy" id="1859131"/>
    <lineage>
        <taxon>Bacteria</taxon>
        <taxon>Pseudomonadati</taxon>
        <taxon>Thermodesulfobacteriota</taxon>
        <taxon>Desulfobulbia</taxon>
        <taxon>Desulfobulbales</taxon>
        <taxon>Desulfobulbaceae</taxon>
        <taxon>Candidatus Electrothrix</taxon>
    </lineage>
</organism>